<evidence type="ECO:0000313" key="4">
    <source>
        <dbReference type="EMBL" id="EFH5892824.1"/>
    </source>
</evidence>
<dbReference type="OMA" id="CKGPAEY"/>
<dbReference type="GO" id="GO:0043709">
    <property type="term" value="P:cell adhesion involved in single-species biofilm formation"/>
    <property type="evidence" value="ECO:0007669"/>
    <property type="project" value="TreeGrafter"/>
</dbReference>
<dbReference type="PANTHER" id="PTHR33420:SF9">
    <property type="entry name" value="MINOR FIMBRIAL SUBUNIT"/>
    <property type="match status" value="1"/>
</dbReference>
<dbReference type="SUPFAM" id="SSF49401">
    <property type="entry name" value="Bacterial adhesins"/>
    <property type="match status" value="1"/>
</dbReference>
<dbReference type="EMBL" id="AASFZR010000004">
    <property type="protein sequence ID" value="EFB4531260.1"/>
    <property type="molecule type" value="Genomic_DNA"/>
</dbReference>
<evidence type="ECO:0000313" key="11">
    <source>
        <dbReference type="Proteomes" id="UP000531813"/>
    </source>
</evidence>
<evidence type="ECO:0000313" key="5">
    <source>
        <dbReference type="EMBL" id="NYP83842.1"/>
    </source>
</evidence>
<dbReference type="InterPro" id="IPR000259">
    <property type="entry name" value="Adhesion_dom_fimbrial"/>
</dbReference>
<evidence type="ECO:0000256" key="1">
    <source>
        <dbReference type="SAM" id="SignalP"/>
    </source>
</evidence>
<evidence type="ECO:0000313" key="8">
    <source>
        <dbReference type="EMBL" id="WHI03468.1"/>
    </source>
</evidence>
<dbReference type="EMBL" id="AASWIS010000010">
    <property type="protein sequence ID" value="EFH5892824.1"/>
    <property type="molecule type" value="Genomic_DNA"/>
</dbReference>
<dbReference type="EMBL" id="JABUPJ010000003">
    <property type="protein sequence ID" value="NYQ37768.1"/>
    <property type="molecule type" value="Genomic_DNA"/>
</dbReference>
<keyword evidence="1" id="KW-0732">Signal</keyword>
<evidence type="ECO:0000313" key="7">
    <source>
        <dbReference type="EMBL" id="OOK26094.1"/>
    </source>
</evidence>
<dbReference type="Proteomes" id="UP000531813">
    <property type="component" value="Unassembled WGS sequence"/>
</dbReference>
<reference evidence="7 9" key="1">
    <citation type="submission" date="2016-10" db="EMBL/GenBank/DDBJ databases">
        <title>Whole genome sequences of antibiotic resistant commensal Escherichia coli from healthy Australian adults.</title>
        <authorList>
            <person name="Moran R.A."/>
            <person name="Anantham S."/>
            <person name="Nigro S.J."/>
            <person name="Holt K.E."/>
            <person name="Hall R.M."/>
        </authorList>
    </citation>
    <scope>NUCLEOTIDE SEQUENCE [LARGE SCALE GENOMIC DNA]</scope>
    <source>
        <strain evidence="7 9">2.3-R4</strain>
    </source>
</reference>
<reference evidence="4 11" key="3">
    <citation type="submission" date="2019-12" db="EMBL/GenBank/DDBJ databases">
        <authorList>
            <consortium name="GenomeTrakr network: Whole genome sequencing for foodborne pathogen traceback"/>
        </authorList>
    </citation>
    <scope>NUCLEOTIDE SEQUENCE [LARGE SCALE GENOMIC DNA]</scope>
    <source>
        <strain evidence="4 11">PSU-2243</strain>
    </source>
</reference>
<reference evidence="8" key="5">
    <citation type="journal article" date="2023" name="Front. Microbiol.">
        <title>Virotyping and genetic antimicrobial susceptibility testing of porcine ETEC/STEC strains and associated plasmid types.</title>
        <authorList>
            <person name="Vereecke N."/>
            <person name="Van Hoorde S."/>
            <person name="Sperling D."/>
            <person name="Theuns S."/>
            <person name="Devriendt B."/>
            <person name="Cox E."/>
        </authorList>
    </citation>
    <scope>NUCLEOTIDE SEQUENCE</scope>
    <source>
        <strain evidence="8">ETEC4085</strain>
    </source>
</reference>
<evidence type="ECO:0000313" key="10">
    <source>
        <dbReference type="Proteomes" id="UP000517067"/>
    </source>
</evidence>
<dbReference type="GO" id="GO:0009289">
    <property type="term" value="C:pilus"/>
    <property type="evidence" value="ECO:0007669"/>
    <property type="project" value="InterPro"/>
</dbReference>
<gene>
    <name evidence="7" type="ORF">BMT91_17795</name>
    <name evidence="3" type="ORF">C0P57_000440</name>
    <name evidence="6" type="ORF">G4A38_03915</name>
    <name evidence="5" type="ORF">G4A47_01075</name>
    <name evidence="4" type="ORF">GOP25_11310</name>
    <name evidence="8" type="ORF">QDW62_08065</name>
</gene>
<name>A0A0K3I0E8_ECOLX</name>
<dbReference type="InterPro" id="IPR008966">
    <property type="entry name" value="Adhesion_dom_sf"/>
</dbReference>
<dbReference type="Proteomes" id="UP000517067">
    <property type="component" value="Unassembled WGS sequence"/>
</dbReference>
<proteinExistence type="predicted"/>
<dbReference type="EMBL" id="JABUPU010000001">
    <property type="protein sequence ID" value="NYP83842.1"/>
    <property type="molecule type" value="Genomic_DNA"/>
</dbReference>
<dbReference type="RefSeq" id="WP_000197766.1">
    <property type="nucleotide sequence ID" value="NZ_AP021893.1"/>
</dbReference>
<dbReference type="PANTHER" id="PTHR33420">
    <property type="entry name" value="FIMBRIAL SUBUNIT ELFA-RELATED"/>
    <property type="match status" value="1"/>
</dbReference>
<dbReference type="EMBL" id="MPAF01000035">
    <property type="protein sequence ID" value="OOK26094.1"/>
    <property type="molecule type" value="Genomic_DNA"/>
</dbReference>
<dbReference type="EMBL" id="CP122634">
    <property type="protein sequence ID" value="WHI03468.1"/>
    <property type="molecule type" value="Genomic_DNA"/>
</dbReference>
<dbReference type="InterPro" id="IPR050263">
    <property type="entry name" value="Bact_Fimbrial_Adh_Pro"/>
</dbReference>
<evidence type="ECO:0000313" key="12">
    <source>
        <dbReference type="Proteomes" id="UP000542214"/>
    </source>
</evidence>
<dbReference type="Gene3D" id="2.60.40.1090">
    <property type="entry name" value="Fimbrial-type adhesion domain"/>
    <property type="match status" value="1"/>
</dbReference>
<dbReference type="Proteomes" id="UP000542214">
    <property type="component" value="Unassembled WGS sequence"/>
</dbReference>
<feature type="chain" id="PRO_5015041840" evidence="1">
    <location>
        <begin position="31"/>
        <end position="183"/>
    </location>
</feature>
<dbReference type="AlphaFoldDB" id="A0A0K3I0E8"/>
<sequence length="183" mass="19308">MTRNQTYYTRYTAGSLLGLVLLAQGTATSAKNNLHFTGNLIDKSCTLVAPGGLLAEVRFPTISSRDLSTQMQSGKVSMAFELENCKGSSQSQNSVKVTFTGTEDTGQPGFLALDSDSQAQGVGIGIETVDGVPVKINNNSGATFVLSDGSNTLLFNTWVQAKSGRDVTLGNFTATATATFEYL</sequence>
<evidence type="ECO:0000313" key="6">
    <source>
        <dbReference type="EMBL" id="NYQ37768.1"/>
    </source>
</evidence>
<reference evidence="3 12" key="2">
    <citation type="submission" date="2018-08" db="EMBL/GenBank/DDBJ databases">
        <authorList>
            <consortium name="NARMS: The National Antimicrobial Resistance Monitoring System"/>
        </authorList>
    </citation>
    <scope>NUCLEOTIDE SEQUENCE [LARGE SCALE GENOMIC DNA]</scope>
    <source>
        <strain evidence="3 12">FSIS11706358</strain>
    </source>
</reference>
<evidence type="ECO:0000313" key="9">
    <source>
        <dbReference type="Proteomes" id="UP000188855"/>
    </source>
</evidence>
<accession>A0A0K3I0E8</accession>
<dbReference type="Pfam" id="PF00419">
    <property type="entry name" value="Fimbrial"/>
    <property type="match status" value="1"/>
</dbReference>
<feature type="signal peptide" evidence="1">
    <location>
        <begin position="1"/>
        <end position="30"/>
    </location>
</feature>
<dbReference type="Proteomes" id="UP000188855">
    <property type="component" value="Unassembled WGS sequence"/>
</dbReference>
<dbReference type="InterPro" id="IPR036937">
    <property type="entry name" value="Adhesion_dom_fimbrial_sf"/>
</dbReference>
<evidence type="ECO:0000313" key="3">
    <source>
        <dbReference type="EMBL" id="EFB4531260.1"/>
    </source>
</evidence>
<feature type="domain" description="Fimbrial-type adhesion" evidence="2">
    <location>
        <begin position="35"/>
        <end position="182"/>
    </location>
</feature>
<dbReference type="SMR" id="A0A0K3I0E8"/>
<dbReference type="Proteomes" id="UP000540485">
    <property type="component" value="Unassembled WGS sequence"/>
</dbReference>
<dbReference type="Proteomes" id="UP001179946">
    <property type="component" value="Chromosome"/>
</dbReference>
<organism evidence="3 12">
    <name type="scientific">Escherichia coli</name>
    <dbReference type="NCBI Taxonomy" id="562"/>
    <lineage>
        <taxon>Bacteria</taxon>
        <taxon>Pseudomonadati</taxon>
        <taxon>Pseudomonadota</taxon>
        <taxon>Gammaproteobacteria</taxon>
        <taxon>Enterobacterales</taxon>
        <taxon>Enterobacteriaceae</taxon>
        <taxon>Escherichia</taxon>
    </lineage>
</organism>
<reference evidence="5 10" key="4">
    <citation type="journal article" date="2020" name="J. Appl. Microbiol.">
        <title>Genetic characterization of Shigatoxigenic and enteropathogenic Escherichia coli O80:H2 from diarrheic and septicemic calves and relatedness to human Shigatoxigenic E. coli O80:H2.</title>
        <authorList>
            <person name="Habets A."/>
            <person name="Crombe F."/>
            <person name="Nakamura K."/>
            <person name="Guerin V."/>
            <person name="De Rauw K."/>
            <person name="Pierard D."/>
            <person name="Saulmont M."/>
            <person name="Hayashi T."/>
            <person name="Mainil J.G."/>
            <person name="Thiry D."/>
        </authorList>
    </citation>
    <scope>NUCLEOTIDE SEQUENCE [LARGE SCALE GENOMIC DNA]</scope>
    <source>
        <strain evidence="6">EH3306</strain>
        <strain evidence="5 10">EH3307</strain>
    </source>
</reference>
<protein>
    <submittedName>
        <fullName evidence="3">Fimbrial protein</fullName>
    </submittedName>
</protein>
<evidence type="ECO:0000259" key="2">
    <source>
        <dbReference type="Pfam" id="PF00419"/>
    </source>
</evidence>